<sequence>MKDALYERVRSELKLAVYFAKEMIGDLGKEQALKIIEKAYQKYSNDIFSEPYIDVPMEERFIKLKENLKAESERDKSFTIVEESDKHIKVRFHRCPYFEVYQDYGIPEVCQKFCSGDFEAFRKIHPKLKVTRNHEIAHGDALCDHCWILED</sequence>
<evidence type="ECO:0000313" key="1">
    <source>
        <dbReference type="EMBL" id="ODS34565.1"/>
    </source>
</evidence>
<reference evidence="1 2" key="1">
    <citation type="submission" date="2016-07" db="EMBL/GenBank/DDBJ databases">
        <title>Draft genome of Scalindua rubra, obtained from a brine-seawater interface in the Red Sea, sheds light on salt adaptation in anammox bacteria.</title>
        <authorList>
            <person name="Speth D.R."/>
            <person name="Lagkouvardos I."/>
            <person name="Wang Y."/>
            <person name="Qian P.-Y."/>
            <person name="Dutilh B.E."/>
            <person name="Jetten M.S."/>
        </authorList>
    </citation>
    <scope>NUCLEOTIDE SEQUENCE [LARGE SCALE GENOMIC DNA]</scope>
    <source>
        <strain evidence="1">BSI-1</strain>
    </source>
</reference>
<proteinExistence type="predicted"/>
<evidence type="ECO:0000313" key="2">
    <source>
        <dbReference type="Proteomes" id="UP000094056"/>
    </source>
</evidence>
<name>A0A1E3XFZ7_9BACT</name>
<evidence type="ECO:0008006" key="3">
    <source>
        <dbReference type="Google" id="ProtNLM"/>
    </source>
</evidence>
<dbReference type="AlphaFoldDB" id="A0A1E3XFZ7"/>
<comment type="caution">
    <text evidence="1">The sequence shown here is derived from an EMBL/GenBank/DDBJ whole genome shotgun (WGS) entry which is preliminary data.</text>
</comment>
<dbReference type="EMBL" id="MAYW01000004">
    <property type="protein sequence ID" value="ODS34565.1"/>
    <property type="molecule type" value="Genomic_DNA"/>
</dbReference>
<dbReference type="Proteomes" id="UP000094056">
    <property type="component" value="Unassembled WGS sequence"/>
</dbReference>
<protein>
    <recommendedName>
        <fullName evidence="3">L-2-amino-thiazoline-4-carboxylic acid hydrolase</fullName>
    </recommendedName>
</protein>
<accession>A0A1E3XFZ7</accession>
<dbReference type="InterPro" id="IPR026002">
    <property type="entry name" value="ATC_hydrolase-like"/>
</dbReference>
<gene>
    <name evidence="1" type="ORF">SCARUB_00300</name>
</gene>
<organism evidence="1 2">
    <name type="scientific">Candidatus Scalindua rubra</name>
    <dbReference type="NCBI Taxonomy" id="1872076"/>
    <lineage>
        <taxon>Bacteria</taxon>
        <taxon>Pseudomonadati</taxon>
        <taxon>Planctomycetota</taxon>
        <taxon>Candidatus Brocadiia</taxon>
        <taxon>Candidatus Brocadiales</taxon>
        <taxon>Candidatus Scalinduaceae</taxon>
        <taxon>Candidatus Scalindua</taxon>
    </lineage>
</organism>
<dbReference type="Pfam" id="PF14196">
    <property type="entry name" value="ATC_hydrolase"/>
    <property type="match status" value="1"/>
</dbReference>